<protein>
    <recommendedName>
        <fullName evidence="4">Gas1-like protein</fullName>
    </recommendedName>
</protein>
<dbReference type="KEGG" id="tvs:TRAVEDRAFT_136431"/>
<dbReference type="OrthoDB" id="3241054at2759"/>
<dbReference type="RefSeq" id="XP_008045107.1">
    <property type="nucleotide sequence ID" value="XM_008046916.1"/>
</dbReference>
<dbReference type="Proteomes" id="UP000054317">
    <property type="component" value="Unassembled WGS sequence"/>
</dbReference>
<gene>
    <name evidence="2" type="ORF">TRAVEDRAFT_136431</name>
</gene>
<dbReference type="EMBL" id="JH711797">
    <property type="protein sequence ID" value="EIW51998.1"/>
    <property type="molecule type" value="Genomic_DNA"/>
</dbReference>
<name>R7S7H2_TRAVS</name>
<dbReference type="InterPro" id="IPR021476">
    <property type="entry name" value="Egh16-like"/>
</dbReference>
<dbReference type="GeneID" id="19408900"/>
<proteinExistence type="predicted"/>
<dbReference type="OMA" id="DFGNCVV"/>
<organism evidence="2 3">
    <name type="scientific">Trametes versicolor (strain FP-101664)</name>
    <name type="common">White-rot fungus</name>
    <name type="synonym">Coriolus versicolor</name>
    <dbReference type="NCBI Taxonomy" id="717944"/>
    <lineage>
        <taxon>Eukaryota</taxon>
        <taxon>Fungi</taxon>
        <taxon>Dikarya</taxon>
        <taxon>Basidiomycota</taxon>
        <taxon>Agaricomycotina</taxon>
        <taxon>Agaricomycetes</taxon>
        <taxon>Polyporales</taxon>
        <taxon>Polyporaceae</taxon>
        <taxon>Trametes</taxon>
    </lineage>
</organism>
<evidence type="ECO:0000313" key="2">
    <source>
        <dbReference type="EMBL" id="EIW51998.1"/>
    </source>
</evidence>
<evidence type="ECO:0000313" key="3">
    <source>
        <dbReference type="Proteomes" id="UP000054317"/>
    </source>
</evidence>
<keyword evidence="1" id="KW-0732">Signal</keyword>
<dbReference type="Pfam" id="PF11327">
    <property type="entry name" value="Egh16-like"/>
    <property type="match status" value="1"/>
</dbReference>
<evidence type="ECO:0008006" key="4">
    <source>
        <dbReference type="Google" id="ProtNLM"/>
    </source>
</evidence>
<feature type="signal peptide" evidence="1">
    <location>
        <begin position="1"/>
        <end position="22"/>
    </location>
</feature>
<reference evidence="3" key="1">
    <citation type="journal article" date="2012" name="Science">
        <title>The Paleozoic origin of enzymatic lignin decomposition reconstructed from 31 fungal genomes.</title>
        <authorList>
            <person name="Floudas D."/>
            <person name="Binder M."/>
            <person name="Riley R."/>
            <person name="Barry K."/>
            <person name="Blanchette R.A."/>
            <person name="Henrissat B."/>
            <person name="Martinez A.T."/>
            <person name="Otillar R."/>
            <person name="Spatafora J.W."/>
            <person name="Yadav J.S."/>
            <person name="Aerts A."/>
            <person name="Benoit I."/>
            <person name="Boyd A."/>
            <person name="Carlson A."/>
            <person name="Copeland A."/>
            <person name="Coutinho P.M."/>
            <person name="de Vries R.P."/>
            <person name="Ferreira P."/>
            <person name="Findley K."/>
            <person name="Foster B."/>
            <person name="Gaskell J."/>
            <person name="Glotzer D."/>
            <person name="Gorecki P."/>
            <person name="Heitman J."/>
            <person name="Hesse C."/>
            <person name="Hori C."/>
            <person name="Igarashi K."/>
            <person name="Jurgens J.A."/>
            <person name="Kallen N."/>
            <person name="Kersten P."/>
            <person name="Kohler A."/>
            <person name="Kuees U."/>
            <person name="Kumar T.K.A."/>
            <person name="Kuo A."/>
            <person name="LaButti K."/>
            <person name="Larrondo L.F."/>
            <person name="Lindquist E."/>
            <person name="Ling A."/>
            <person name="Lombard V."/>
            <person name="Lucas S."/>
            <person name="Lundell T."/>
            <person name="Martin R."/>
            <person name="McLaughlin D.J."/>
            <person name="Morgenstern I."/>
            <person name="Morin E."/>
            <person name="Murat C."/>
            <person name="Nagy L.G."/>
            <person name="Nolan M."/>
            <person name="Ohm R.A."/>
            <person name="Patyshakuliyeva A."/>
            <person name="Rokas A."/>
            <person name="Ruiz-Duenas F.J."/>
            <person name="Sabat G."/>
            <person name="Salamov A."/>
            <person name="Samejima M."/>
            <person name="Schmutz J."/>
            <person name="Slot J.C."/>
            <person name="St John F."/>
            <person name="Stenlid J."/>
            <person name="Sun H."/>
            <person name="Sun S."/>
            <person name="Syed K."/>
            <person name="Tsang A."/>
            <person name="Wiebenga A."/>
            <person name="Young D."/>
            <person name="Pisabarro A."/>
            <person name="Eastwood D.C."/>
            <person name="Martin F."/>
            <person name="Cullen D."/>
            <person name="Grigoriev I.V."/>
            <person name="Hibbett D.S."/>
        </authorList>
    </citation>
    <scope>NUCLEOTIDE SEQUENCE [LARGE SCALE GENOMIC DNA]</scope>
    <source>
        <strain evidence="3">FP-101664</strain>
    </source>
</reference>
<accession>R7S7H2</accession>
<sequence>MFSKSLISSVVLCLGLVLQASAHAIITPALGIVGRDAIRADVQRPAGPTAECGTMSIPDNLDTSTAAIADPNGIVNLTITNFNSDVDGSRMIVEAIVDNMATGNFDQAQAATMLVNGEFNPTDVTSQPLSIQLPAGIQCAGGAAANKCLVSFITAGDFGNCVVVEQSA</sequence>
<dbReference type="AlphaFoldDB" id="R7S7H2"/>
<feature type="chain" id="PRO_5004455348" description="Gas1-like protein" evidence="1">
    <location>
        <begin position="23"/>
        <end position="168"/>
    </location>
</feature>
<keyword evidence="3" id="KW-1185">Reference proteome</keyword>
<evidence type="ECO:0000256" key="1">
    <source>
        <dbReference type="SAM" id="SignalP"/>
    </source>
</evidence>